<dbReference type="EMBL" id="CP060820">
    <property type="protein sequence ID" value="QNP40193.1"/>
    <property type="molecule type" value="Genomic_DNA"/>
</dbReference>
<keyword evidence="3" id="KW-1185">Reference proteome</keyword>
<protein>
    <recommendedName>
        <fullName evidence="4">DUF3592 domain-containing protein</fullName>
    </recommendedName>
</protein>
<name>A0A7H0FVX7_9GAMM</name>
<evidence type="ECO:0000313" key="2">
    <source>
        <dbReference type="EMBL" id="QNP40193.1"/>
    </source>
</evidence>
<accession>A0A7H0FVX7</accession>
<feature type="transmembrane region" description="Helical" evidence="1">
    <location>
        <begin position="73"/>
        <end position="92"/>
    </location>
</feature>
<keyword evidence="1" id="KW-0812">Transmembrane</keyword>
<reference evidence="2 3" key="1">
    <citation type="submission" date="2020-08" db="EMBL/GenBank/DDBJ databases">
        <title>Lysobacter sp. II4 sp. nov., isolated from soil.</title>
        <authorList>
            <person name="Woo C.Y."/>
            <person name="Kim J."/>
        </authorList>
    </citation>
    <scope>NUCLEOTIDE SEQUENCE [LARGE SCALE GENOMIC DNA]</scope>
    <source>
        <strain evidence="2 3">II4</strain>
    </source>
</reference>
<dbReference type="Proteomes" id="UP000516018">
    <property type="component" value="Chromosome"/>
</dbReference>
<evidence type="ECO:0000256" key="1">
    <source>
        <dbReference type="SAM" id="Phobius"/>
    </source>
</evidence>
<evidence type="ECO:0008006" key="4">
    <source>
        <dbReference type="Google" id="ProtNLM"/>
    </source>
</evidence>
<evidence type="ECO:0000313" key="3">
    <source>
        <dbReference type="Proteomes" id="UP000516018"/>
    </source>
</evidence>
<keyword evidence="1" id="KW-0472">Membrane</keyword>
<dbReference type="AlphaFoldDB" id="A0A7H0FVX7"/>
<feature type="transmembrane region" description="Helical" evidence="1">
    <location>
        <begin position="6"/>
        <end position="27"/>
    </location>
</feature>
<proteinExistence type="predicted"/>
<sequence length="94" mass="9774">MPAVTVALSTLNLLSAVGAFVAAYFWYRSATLRVLYDPTKDNGSAGIIIDEGGKHYDFFTTGVARDAASRKGAMFAAIAALLQGIALAYGGLVA</sequence>
<dbReference type="KEGG" id="lsx:H8B22_11950"/>
<organism evidence="2 3">
    <name type="scientific">Agrilutibacter terrestris</name>
    <dbReference type="NCBI Taxonomy" id="2865112"/>
    <lineage>
        <taxon>Bacteria</taxon>
        <taxon>Pseudomonadati</taxon>
        <taxon>Pseudomonadota</taxon>
        <taxon>Gammaproteobacteria</taxon>
        <taxon>Lysobacterales</taxon>
        <taxon>Lysobacteraceae</taxon>
        <taxon>Agrilutibacter</taxon>
    </lineage>
</organism>
<gene>
    <name evidence="2" type="ORF">H8B22_11950</name>
</gene>
<keyword evidence="1" id="KW-1133">Transmembrane helix</keyword>
<dbReference type="RefSeq" id="WP_187711636.1">
    <property type="nucleotide sequence ID" value="NZ_CP060820.1"/>
</dbReference>